<proteinExistence type="predicted"/>
<dbReference type="EMBL" id="JACHHN010000001">
    <property type="protein sequence ID" value="MBB5190131.1"/>
    <property type="molecule type" value="Genomic_DNA"/>
</dbReference>
<evidence type="ECO:0000313" key="3">
    <source>
        <dbReference type="Proteomes" id="UP000543030"/>
    </source>
</evidence>
<accession>A0A840RCY1</accession>
<evidence type="ECO:0000256" key="1">
    <source>
        <dbReference type="SAM" id="MobiDB-lite"/>
    </source>
</evidence>
<dbReference type="AlphaFoldDB" id="A0A840RCY1"/>
<feature type="compositionally biased region" description="Basic and acidic residues" evidence="1">
    <location>
        <begin position="85"/>
        <end position="105"/>
    </location>
</feature>
<reference evidence="2 3" key="1">
    <citation type="submission" date="2020-08" db="EMBL/GenBank/DDBJ databases">
        <title>Genomic Encyclopedia of Type Strains, Phase IV (KMG-IV): sequencing the most valuable type-strain genomes for metagenomic binning, comparative biology and taxonomic classification.</title>
        <authorList>
            <person name="Goeker M."/>
        </authorList>
    </citation>
    <scope>NUCLEOTIDE SEQUENCE [LARGE SCALE GENOMIC DNA]</scope>
    <source>
        <strain evidence="2 3">DSM 18233</strain>
    </source>
</reference>
<feature type="compositionally biased region" description="Low complexity" evidence="1">
    <location>
        <begin position="36"/>
        <end position="48"/>
    </location>
</feature>
<evidence type="ECO:0000313" key="2">
    <source>
        <dbReference type="EMBL" id="MBB5190131.1"/>
    </source>
</evidence>
<gene>
    <name evidence="2" type="ORF">HNQ50_000841</name>
</gene>
<feature type="region of interest" description="Disordered" evidence="1">
    <location>
        <begin position="1"/>
        <end position="105"/>
    </location>
</feature>
<sequence>MRPLHVRGQNEAAKHPQRTVTPTPPQVETEGEPHTQEGGIQPAAGQAQEAERARPREQHPLREQQSTPDKVDAALDSVYGTHSEPSAKRRPEKDGEHNFDLDDQQ</sequence>
<feature type="compositionally biased region" description="Basic and acidic residues" evidence="1">
    <location>
        <begin position="49"/>
        <end position="62"/>
    </location>
</feature>
<dbReference type="Proteomes" id="UP000543030">
    <property type="component" value="Unassembled WGS sequence"/>
</dbReference>
<comment type="caution">
    <text evidence="2">The sequence shown here is derived from an EMBL/GenBank/DDBJ whole genome shotgun (WGS) entry which is preliminary data.</text>
</comment>
<keyword evidence="3" id="KW-1185">Reference proteome</keyword>
<organism evidence="2 3">
    <name type="scientific">Silvimonas terrae</name>
    <dbReference type="NCBI Taxonomy" id="300266"/>
    <lineage>
        <taxon>Bacteria</taxon>
        <taxon>Pseudomonadati</taxon>
        <taxon>Pseudomonadota</taxon>
        <taxon>Betaproteobacteria</taxon>
        <taxon>Neisseriales</taxon>
        <taxon>Chitinibacteraceae</taxon>
        <taxon>Silvimonas</taxon>
    </lineage>
</organism>
<dbReference type="RefSeq" id="WP_184097822.1">
    <property type="nucleotide sequence ID" value="NZ_JACHHN010000001.1"/>
</dbReference>
<name>A0A840RCY1_9NEIS</name>
<protein>
    <submittedName>
        <fullName evidence="2">Uncharacterized protein</fullName>
    </submittedName>
</protein>